<keyword evidence="10" id="KW-1185">Reference proteome</keyword>
<dbReference type="AlphaFoldDB" id="A0A1I2VUP5"/>
<evidence type="ECO:0000256" key="6">
    <source>
        <dbReference type="PIRNR" id="PIRNR002854"/>
    </source>
</evidence>
<dbReference type="GO" id="GO:0016020">
    <property type="term" value="C:membrane"/>
    <property type="evidence" value="ECO:0007669"/>
    <property type="project" value="UniProtKB-SubCell"/>
</dbReference>
<organism evidence="9 10">
    <name type="scientific">Sporolactobacillus nakayamae</name>
    <dbReference type="NCBI Taxonomy" id="269670"/>
    <lineage>
        <taxon>Bacteria</taxon>
        <taxon>Bacillati</taxon>
        <taxon>Bacillota</taxon>
        <taxon>Bacilli</taxon>
        <taxon>Bacillales</taxon>
        <taxon>Sporolactobacillaceae</taxon>
        <taxon>Sporolactobacillus</taxon>
    </lineage>
</organism>
<evidence type="ECO:0000256" key="7">
    <source>
        <dbReference type="PIRSR" id="PIRSR002854-1"/>
    </source>
</evidence>
<evidence type="ECO:0000313" key="10">
    <source>
        <dbReference type="Proteomes" id="UP000198752"/>
    </source>
</evidence>
<dbReference type="STRING" id="269670.SAMN02982927_03268"/>
<evidence type="ECO:0000256" key="2">
    <source>
        <dbReference type="ARBA" id="ARBA00022729"/>
    </source>
</evidence>
<name>A0A1I2VUP5_9BACL</name>
<keyword evidence="4" id="KW-0564">Palmitate</keyword>
<proteinExistence type="inferred from homology"/>
<comment type="similarity">
    <text evidence="6">Belongs to the nlpA lipoprotein family.</text>
</comment>
<dbReference type="Proteomes" id="UP000198752">
    <property type="component" value="Unassembled WGS sequence"/>
</dbReference>
<dbReference type="Gene3D" id="3.40.190.10">
    <property type="entry name" value="Periplasmic binding protein-like II"/>
    <property type="match status" value="2"/>
</dbReference>
<dbReference type="SUPFAM" id="SSF53850">
    <property type="entry name" value="Periplasmic binding protein-like II"/>
    <property type="match status" value="1"/>
</dbReference>
<evidence type="ECO:0000256" key="1">
    <source>
        <dbReference type="ARBA" id="ARBA00004635"/>
    </source>
</evidence>
<dbReference type="PANTHER" id="PTHR30429">
    <property type="entry name" value="D-METHIONINE-BINDING LIPOPROTEIN METQ"/>
    <property type="match status" value="1"/>
</dbReference>
<dbReference type="InterPro" id="IPR004872">
    <property type="entry name" value="Lipoprotein_NlpA"/>
</dbReference>
<feature type="signal peptide" evidence="8">
    <location>
        <begin position="1"/>
        <end position="19"/>
    </location>
</feature>
<comment type="subcellular location">
    <subcellularLocation>
        <location evidence="1">Membrane</location>
        <topology evidence="1">Lipid-anchor</topology>
    </subcellularLocation>
</comment>
<gene>
    <name evidence="9" type="ORF">SAMN02982927_03268</name>
</gene>
<protein>
    <recommendedName>
        <fullName evidence="6">Lipoprotein</fullName>
    </recommendedName>
</protein>
<evidence type="ECO:0000313" key="9">
    <source>
        <dbReference type="EMBL" id="SFG92964.1"/>
    </source>
</evidence>
<dbReference type="Pfam" id="PF03180">
    <property type="entry name" value="Lipoprotein_9"/>
    <property type="match status" value="1"/>
</dbReference>
<sequence length="279" mass="30537">MKKSIILAVVLAFTLILTACGQSTGKSEKNQTITVGASAVPHAEILKKAAPLLKKKGITLKVKVFQDYVLPNKALASKQLDANYFQHIPFLDLYNKQNKTDLVNAGKIHIEPFGIYSKKFKSVDAVKDGATVQISNNKSEQGRILLLLQSKGLLKIKSGIDPISATLAQKNGKYTDFDNIKHLKFLQPIDPAILPKAYVNSAADLYAINTNFALQAKLQPKKDALILEGASSPYANIIAVRKGDQNKKAIKELVSVLHSKEIQTFINEKYKGAVLPVSE</sequence>
<dbReference type="EMBL" id="FOOY01000031">
    <property type="protein sequence ID" value="SFG92964.1"/>
    <property type="molecule type" value="Genomic_DNA"/>
</dbReference>
<evidence type="ECO:0000256" key="3">
    <source>
        <dbReference type="ARBA" id="ARBA00023136"/>
    </source>
</evidence>
<dbReference type="OrthoDB" id="9812878at2"/>
<dbReference type="PIRSF" id="PIRSF002854">
    <property type="entry name" value="MetQ"/>
    <property type="match status" value="1"/>
</dbReference>
<dbReference type="PROSITE" id="PS51257">
    <property type="entry name" value="PROKAR_LIPOPROTEIN"/>
    <property type="match status" value="1"/>
</dbReference>
<dbReference type="PANTHER" id="PTHR30429:SF0">
    <property type="entry name" value="METHIONINE-BINDING LIPOPROTEIN METQ"/>
    <property type="match status" value="1"/>
</dbReference>
<dbReference type="RefSeq" id="WP_093674650.1">
    <property type="nucleotide sequence ID" value="NZ_FOOY01000031.1"/>
</dbReference>
<evidence type="ECO:0000256" key="4">
    <source>
        <dbReference type="ARBA" id="ARBA00023139"/>
    </source>
</evidence>
<keyword evidence="5 6" id="KW-0449">Lipoprotein</keyword>
<accession>A0A1I2VUP5</accession>
<feature type="chain" id="PRO_5039652561" description="Lipoprotein" evidence="8">
    <location>
        <begin position="20"/>
        <end position="279"/>
    </location>
</feature>
<keyword evidence="2 8" id="KW-0732">Signal</keyword>
<reference evidence="10" key="1">
    <citation type="submission" date="2016-10" db="EMBL/GenBank/DDBJ databases">
        <authorList>
            <person name="Varghese N."/>
            <person name="Submissions S."/>
        </authorList>
    </citation>
    <scope>NUCLEOTIDE SEQUENCE [LARGE SCALE GENOMIC DNA]</scope>
    <source>
        <strain evidence="10">ATCC 700379</strain>
    </source>
</reference>
<keyword evidence="3" id="KW-0472">Membrane</keyword>
<evidence type="ECO:0000256" key="8">
    <source>
        <dbReference type="SAM" id="SignalP"/>
    </source>
</evidence>
<feature type="lipid moiety-binding region" description="S-diacylglycerol cysteine" evidence="7">
    <location>
        <position position="20"/>
    </location>
</feature>
<evidence type="ECO:0000256" key="5">
    <source>
        <dbReference type="ARBA" id="ARBA00023288"/>
    </source>
</evidence>